<dbReference type="InterPro" id="IPR005184">
    <property type="entry name" value="DUF306_Meta_HslJ"/>
</dbReference>
<dbReference type="PROSITE" id="PS51257">
    <property type="entry name" value="PROKAR_LIPOPROTEIN"/>
    <property type="match status" value="1"/>
</dbReference>
<dbReference type="InterPro" id="IPR038670">
    <property type="entry name" value="HslJ-like_sf"/>
</dbReference>
<dbReference type="PANTHER" id="PTHR35535:SF1">
    <property type="entry name" value="HEAT SHOCK PROTEIN HSLJ"/>
    <property type="match status" value="1"/>
</dbReference>
<sequence>MTPRHALTLTSLTLTATAALAACSPAPDLSGRTFVALDATGERLVDGSRVVLAFREDAVGAQPGCNSMSAPATWDDGVLRLTGGLTSTRMACTDELMAQDDWFAALLAASPTLDLQDGVLTLGGEDVTVTLVEEAAEES</sequence>
<dbReference type="RefSeq" id="WP_098463612.1">
    <property type="nucleotide sequence ID" value="NZ_PDJJ01000001.1"/>
</dbReference>
<comment type="caution">
    <text evidence="3">The sequence shown here is derived from an EMBL/GenBank/DDBJ whole genome shotgun (WGS) entry which is preliminary data.</text>
</comment>
<dbReference type="InterPro" id="IPR053147">
    <property type="entry name" value="Hsp_HslJ-like"/>
</dbReference>
<evidence type="ECO:0000256" key="1">
    <source>
        <dbReference type="SAM" id="SignalP"/>
    </source>
</evidence>
<dbReference type="Gene3D" id="2.40.128.270">
    <property type="match status" value="1"/>
</dbReference>
<dbReference type="PANTHER" id="PTHR35535">
    <property type="entry name" value="HEAT SHOCK PROTEIN HSLJ"/>
    <property type="match status" value="1"/>
</dbReference>
<feature type="domain" description="DUF306" evidence="2">
    <location>
        <begin position="28"/>
        <end position="131"/>
    </location>
</feature>
<keyword evidence="3" id="KW-0346">Stress response</keyword>
<proteinExistence type="predicted"/>
<organism evidence="3 4">
    <name type="scientific">Isoptericola jiangsuensis</name>
    <dbReference type="NCBI Taxonomy" id="548579"/>
    <lineage>
        <taxon>Bacteria</taxon>
        <taxon>Bacillati</taxon>
        <taxon>Actinomycetota</taxon>
        <taxon>Actinomycetes</taxon>
        <taxon>Micrococcales</taxon>
        <taxon>Promicromonosporaceae</taxon>
        <taxon>Isoptericola</taxon>
    </lineage>
</organism>
<name>A0A2A9EXC2_9MICO</name>
<evidence type="ECO:0000313" key="3">
    <source>
        <dbReference type="EMBL" id="PFG43216.1"/>
    </source>
</evidence>
<evidence type="ECO:0000259" key="2">
    <source>
        <dbReference type="Pfam" id="PF03724"/>
    </source>
</evidence>
<feature type="signal peptide" evidence="1">
    <location>
        <begin position="1"/>
        <end position="21"/>
    </location>
</feature>
<keyword evidence="4" id="KW-1185">Reference proteome</keyword>
<keyword evidence="1" id="KW-0732">Signal</keyword>
<evidence type="ECO:0000313" key="4">
    <source>
        <dbReference type="Proteomes" id="UP000224130"/>
    </source>
</evidence>
<dbReference type="OrthoDB" id="507754at2"/>
<gene>
    <name evidence="3" type="ORF">ATJ88_1900</name>
</gene>
<accession>A0A2A9EXC2</accession>
<protein>
    <submittedName>
        <fullName evidence="3">Heat shock protein HslJ</fullName>
    </submittedName>
</protein>
<dbReference type="EMBL" id="PDJJ01000001">
    <property type="protein sequence ID" value="PFG43216.1"/>
    <property type="molecule type" value="Genomic_DNA"/>
</dbReference>
<dbReference type="Proteomes" id="UP000224130">
    <property type="component" value="Unassembled WGS sequence"/>
</dbReference>
<feature type="chain" id="PRO_5012925058" evidence="1">
    <location>
        <begin position="22"/>
        <end position="139"/>
    </location>
</feature>
<reference evidence="3 4" key="1">
    <citation type="submission" date="2017-10" db="EMBL/GenBank/DDBJ databases">
        <title>Sequencing the genomes of 1000 actinobacteria strains.</title>
        <authorList>
            <person name="Klenk H.-P."/>
        </authorList>
    </citation>
    <scope>NUCLEOTIDE SEQUENCE [LARGE SCALE GENOMIC DNA]</scope>
    <source>
        <strain evidence="3 4">DSM 21863</strain>
    </source>
</reference>
<dbReference type="Pfam" id="PF03724">
    <property type="entry name" value="META"/>
    <property type="match status" value="1"/>
</dbReference>
<dbReference type="AlphaFoldDB" id="A0A2A9EXC2"/>